<keyword evidence="2" id="KW-1185">Reference proteome</keyword>
<protein>
    <recommendedName>
        <fullName evidence="3">Ribbon-helix-helix protein, copG family</fullName>
    </recommendedName>
</protein>
<dbReference type="EMBL" id="FTOF01000002">
    <property type="protein sequence ID" value="SIS41579.1"/>
    <property type="molecule type" value="Genomic_DNA"/>
</dbReference>
<evidence type="ECO:0008006" key="3">
    <source>
        <dbReference type="Google" id="ProtNLM"/>
    </source>
</evidence>
<dbReference type="STRING" id="1161099.SAMN05444817_102238"/>
<dbReference type="AlphaFoldDB" id="A0A1N7IWX8"/>
<sequence length="79" mass="8823">MRSTTRQISLRISEPLVNAMDEAVKSGLAKSRAELVDGAVERELRRLITLRDLETIAADPDPEIDFIVNAAKGRVRFDD</sequence>
<dbReference type="RefSeq" id="WP_143313829.1">
    <property type="nucleotide sequence ID" value="NZ_CP046976.1"/>
</dbReference>
<gene>
    <name evidence="1" type="ORF">SAMN05444817_102238</name>
</gene>
<reference evidence="2" key="1">
    <citation type="submission" date="2017-01" db="EMBL/GenBank/DDBJ databases">
        <authorList>
            <person name="Varghese N."/>
            <person name="Submissions S."/>
        </authorList>
    </citation>
    <scope>NUCLEOTIDE SEQUENCE [LARGE SCALE GENOMIC DNA]</scope>
    <source>
        <strain evidence="2">DSM 44531</strain>
    </source>
</reference>
<evidence type="ECO:0000313" key="1">
    <source>
        <dbReference type="EMBL" id="SIS41579.1"/>
    </source>
</evidence>
<name>A0A1N7IWX8_9CORY</name>
<accession>A0A1N7IWX8</accession>
<proteinExistence type="predicted"/>
<organism evidence="1 2">
    <name type="scientific">Corynebacterium appendicis CIP 107643</name>
    <dbReference type="NCBI Taxonomy" id="1161099"/>
    <lineage>
        <taxon>Bacteria</taxon>
        <taxon>Bacillati</taxon>
        <taxon>Actinomycetota</taxon>
        <taxon>Actinomycetes</taxon>
        <taxon>Mycobacteriales</taxon>
        <taxon>Corynebacteriaceae</taxon>
        <taxon>Corynebacterium</taxon>
    </lineage>
</organism>
<dbReference type="Proteomes" id="UP000186292">
    <property type="component" value="Unassembled WGS sequence"/>
</dbReference>
<evidence type="ECO:0000313" key="2">
    <source>
        <dbReference type="Proteomes" id="UP000186292"/>
    </source>
</evidence>